<dbReference type="FunFam" id="1.10.287.890:FF:000002">
    <property type="entry name" value="Adenylate isopentenyltransferase 5, chloroplastic"/>
    <property type="match status" value="1"/>
</dbReference>
<keyword evidence="5" id="KW-0067">ATP-binding</keyword>
<dbReference type="KEGG" id="vra:106775423"/>
<sequence length="328" mass="36589">MKISISACACKQELPLVSFQKGLTMESLFHHRSKDKVIIIMGATGTGKTKLAVDVAKHFQPAEIVNSDKMQVYKGLDITTNKVTEEECRGVPHHLLGTVDPNINFTASDFCRHATSAIDSIVERNGLPIIAGGSNSYLDALVNHHAEFRLRYKCCFLWVDVSLPVLHSSLQARVDRMIDAGQVNEVREFFDPRADYTRGIRRAIGVPEFDDFLRAEASGTEDETTIKRLLEAAIARIKINNCTLANRQIQKIHRLHGLWKRNMHRLDATEVFLGSRDAWHDHVLAKSLVILHKFLFEEKKTHVPAGIVSPKDVIAAVSAPSVAMAATH</sequence>
<dbReference type="PANTHER" id="PTHR11088">
    <property type="entry name" value="TRNA DIMETHYLALLYLTRANSFERASE"/>
    <property type="match status" value="1"/>
</dbReference>
<name>A0A1S3VI43_VIGRR</name>
<dbReference type="SUPFAM" id="SSF52540">
    <property type="entry name" value="P-loop containing nucleoside triphosphate hydrolases"/>
    <property type="match status" value="1"/>
</dbReference>
<dbReference type="GeneID" id="106775423"/>
<dbReference type="SMR" id="A0A1S3VI43"/>
<dbReference type="EC" id="2.5.1.112" evidence="10"/>
<evidence type="ECO:0000256" key="5">
    <source>
        <dbReference type="ARBA" id="ARBA00022840"/>
    </source>
</evidence>
<comment type="catalytic activity">
    <reaction evidence="7">
        <text>dimethylallyl diphosphate + ATP = N(6)-(dimethylallyl)adenosine 5'-triphosphate + diphosphate</text>
        <dbReference type="Rhea" id="RHEA:36331"/>
        <dbReference type="ChEBI" id="CHEBI:30616"/>
        <dbReference type="ChEBI" id="CHEBI:33019"/>
        <dbReference type="ChEBI" id="CHEBI:57623"/>
        <dbReference type="ChEBI" id="CHEBI:73532"/>
        <dbReference type="EC" id="2.5.1.112"/>
    </reaction>
</comment>
<dbReference type="GO" id="GO:0052381">
    <property type="term" value="F:tRNA dimethylallyltransferase activity"/>
    <property type="evidence" value="ECO:0007669"/>
    <property type="project" value="TreeGrafter"/>
</dbReference>
<evidence type="ECO:0000256" key="10">
    <source>
        <dbReference type="ARBA" id="ARBA00066838"/>
    </source>
</evidence>
<comment type="function">
    <text evidence="9">Involved in cytokinin biosynthesis. Catalyzes the transfer of an isopentenyl group from dimethylallyl diphosphate (DMAPP) to ATP and ADP.</text>
</comment>
<dbReference type="GO" id="GO:0009691">
    <property type="term" value="P:cytokinin biosynthetic process"/>
    <property type="evidence" value="ECO:0007669"/>
    <property type="project" value="UniProtKB-KW"/>
</dbReference>
<evidence type="ECO:0000256" key="7">
    <source>
        <dbReference type="ARBA" id="ARBA00051744"/>
    </source>
</evidence>
<dbReference type="RefSeq" id="XP_014518033.1">
    <property type="nucleotide sequence ID" value="XM_014662547.2"/>
</dbReference>
<dbReference type="OrthoDB" id="775260at2759"/>
<dbReference type="InterPro" id="IPR027417">
    <property type="entry name" value="P-loop_NTPase"/>
</dbReference>
<evidence type="ECO:0000256" key="9">
    <source>
        <dbReference type="ARBA" id="ARBA00055191"/>
    </source>
</evidence>
<dbReference type="Gene3D" id="3.40.50.300">
    <property type="entry name" value="P-loop containing nucleotide triphosphate hydrolases"/>
    <property type="match status" value="1"/>
</dbReference>
<proteinExistence type="inferred from homology"/>
<dbReference type="GO" id="GO:0052622">
    <property type="term" value="F:ATP/ADP dimethylallyltransferase activity"/>
    <property type="evidence" value="ECO:0007669"/>
    <property type="project" value="UniProtKB-EC"/>
</dbReference>
<dbReference type="Proteomes" id="UP000087766">
    <property type="component" value="Chromosome 10"/>
</dbReference>
<keyword evidence="2" id="KW-0808">Transferase</keyword>
<evidence type="ECO:0000256" key="8">
    <source>
        <dbReference type="ARBA" id="ARBA00052386"/>
    </source>
</evidence>
<dbReference type="GO" id="GO:0005524">
    <property type="term" value="F:ATP binding"/>
    <property type="evidence" value="ECO:0007669"/>
    <property type="project" value="UniProtKB-KW"/>
</dbReference>
<reference evidence="12" key="2">
    <citation type="submission" date="2025-08" db="UniProtKB">
        <authorList>
            <consortium name="RefSeq"/>
        </authorList>
    </citation>
    <scope>IDENTIFICATION</scope>
    <source>
        <tissue evidence="12">Leaf</tissue>
    </source>
</reference>
<evidence type="ECO:0000256" key="1">
    <source>
        <dbReference type="ARBA" id="ARBA00005842"/>
    </source>
</evidence>
<keyword evidence="11" id="KW-1185">Reference proteome</keyword>
<evidence type="ECO:0000256" key="4">
    <source>
        <dbReference type="ARBA" id="ARBA00022741"/>
    </source>
</evidence>
<dbReference type="Gramene" id="Vradi10g08430.1">
    <property type="protein sequence ID" value="Vradi10g08430.1"/>
    <property type="gene ID" value="Vradi10g08430"/>
</dbReference>
<dbReference type="GO" id="GO:0009824">
    <property type="term" value="F:AMP dimethylallyltransferase activity"/>
    <property type="evidence" value="ECO:0007669"/>
    <property type="project" value="UniProtKB-ARBA"/>
</dbReference>
<gene>
    <name evidence="12" type="primary">LOC106775423</name>
</gene>
<evidence type="ECO:0000313" key="12">
    <source>
        <dbReference type="RefSeq" id="XP_014518033.1"/>
    </source>
</evidence>
<evidence type="ECO:0000256" key="2">
    <source>
        <dbReference type="ARBA" id="ARBA00022679"/>
    </source>
</evidence>
<organism evidence="11 12">
    <name type="scientific">Vigna radiata var. radiata</name>
    <name type="common">Mung bean</name>
    <name type="synonym">Phaseolus aureus</name>
    <dbReference type="NCBI Taxonomy" id="3916"/>
    <lineage>
        <taxon>Eukaryota</taxon>
        <taxon>Viridiplantae</taxon>
        <taxon>Streptophyta</taxon>
        <taxon>Embryophyta</taxon>
        <taxon>Tracheophyta</taxon>
        <taxon>Spermatophyta</taxon>
        <taxon>Magnoliopsida</taxon>
        <taxon>eudicotyledons</taxon>
        <taxon>Gunneridae</taxon>
        <taxon>Pentapetalae</taxon>
        <taxon>rosids</taxon>
        <taxon>fabids</taxon>
        <taxon>Fabales</taxon>
        <taxon>Fabaceae</taxon>
        <taxon>Papilionoideae</taxon>
        <taxon>50 kb inversion clade</taxon>
        <taxon>NPAAA clade</taxon>
        <taxon>indigoferoid/millettioid clade</taxon>
        <taxon>Phaseoleae</taxon>
        <taxon>Vigna</taxon>
    </lineage>
</organism>
<comment type="catalytic activity">
    <reaction evidence="8">
        <text>dimethylallyl diphosphate + ADP = N(6)-(dimethylallyl)adenosine 5'-diphosphate + diphosphate</text>
        <dbReference type="Rhea" id="RHEA:36327"/>
        <dbReference type="ChEBI" id="CHEBI:33019"/>
        <dbReference type="ChEBI" id="CHEBI:57623"/>
        <dbReference type="ChEBI" id="CHEBI:73533"/>
        <dbReference type="ChEBI" id="CHEBI:456216"/>
        <dbReference type="EC" id="2.5.1.112"/>
    </reaction>
</comment>
<dbReference type="STRING" id="3916.A0A1S3VI43"/>
<dbReference type="PANTHER" id="PTHR11088:SF92">
    <property type="entry name" value="ADENYLATE ISOPENTENYLTRANSFERASE"/>
    <property type="match status" value="1"/>
</dbReference>
<reference evidence="11" key="1">
    <citation type="journal article" date="2014" name="Nat. Commun.">
        <title>Genome sequence of mungbean and insights into evolution within Vigna species.</title>
        <authorList>
            <person name="Kang Y.J."/>
            <person name="Kim S.K."/>
            <person name="Kim M.Y."/>
            <person name="Lestari P."/>
            <person name="Kim K.H."/>
            <person name="Ha B.K."/>
            <person name="Jun T.H."/>
            <person name="Hwang W.J."/>
            <person name="Lee T."/>
            <person name="Lee J."/>
            <person name="Shim S."/>
            <person name="Yoon M.Y."/>
            <person name="Jang Y.E."/>
            <person name="Han K.S."/>
            <person name="Taeprayoon P."/>
            <person name="Yoon N."/>
            <person name="Somta P."/>
            <person name="Tanya P."/>
            <person name="Kim K.S."/>
            <person name="Gwag J.G."/>
            <person name="Moon J.K."/>
            <person name="Lee Y.H."/>
            <person name="Park B.S."/>
            <person name="Bombarely A."/>
            <person name="Doyle J.J."/>
            <person name="Jackson S.A."/>
            <person name="Schafleitner R."/>
            <person name="Srinives P."/>
            <person name="Varshney R.K."/>
            <person name="Lee S.H."/>
        </authorList>
    </citation>
    <scope>NUCLEOTIDE SEQUENCE [LARGE SCALE GENOMIC DNA]</scope>
    <source>
        <strain evidence="11">cv. VC1973A</strain>
    </source>
</reference>
<accession>A0A1S3VI43</accession>
<dbReference type="AlphaFoldDB" id="A0A1S3VI43"/>
<dbReference type="GO" id="GO:0005739">
    <property type="term" value="C:mitochondrion"/>
    <property type="evidence" value="ECO:0007669"/>
    <property type="project" value="TreeGrafter"/>
</dbReference>
<dbReference type="Pfam" id="PF01715">
    <property type="entry name" value="IPPT"/>
    <property type="match status" value="2"/>
</dbReference>
<dbReference type="Gene3D" id="1.10.287.890">
    <property type="entry name" value="Crystal structure of tRNA isopentenylpyrophosphate transferase (bh2366) domain"/>
    <property type="match status" value="1"/>
</dbReference>
<dbReference type="InterPro" id="IPR039657">
    <property type="entry name" value="Dimethylallyltransferase"/>
</dbReference>
<evidence type="ECO:0000313" key="11">
    <source>
        <dbReference type="Proteomes" id="UP000087766"/>
    </source>
</evidence>
<keyword evidence="3" id="KW-0203">Cytokinin biosynthesis</keyword>
<comment type="similarity">
    <text evidence="1">Belongs to the IPP transferase family.</text>
</comment>
<evidence type="ECO:0000256" key="6">
    <source>
        <dbReference type="ARBA" id="ARBA00022946"/>
    </source>
</evidence>
<evidence type="ECO:0000256" key="3">
    <source>
        <dbReference type="ARBA" id="ARBA00022712"/>
    </source>
</evidence>
<protein>
    <recommendedName>
        <fullName evidence="10">adenylate dimethylallyltransferase (ADP/ATP-dependent)</fullName>
        <ecNumber evidence="10">2.5.1.112</ecNumber>
    </recommendedName>
</protein>
<keyword evidence="6" id="KW-0809">Transit peptide</keyword>
<dbReference type="GO" id="GO:0006400">
    <property type="term" value="P:tRNA modification"/>
    <property type="evidence" value="ECO:0007669"/>
    <property type="project" value="TreeGrafter"/>
</dbReference>
<keyword evidence="4" id="KW-0547">Nucleotide-binding</keyword>